<dbReference type="Proteomes" id="UP000076858">
    <property type="component" value="Unassembled WGS sequence"/>
</dbReference>
<evidence type="ECO:0000313" key="1">
    <source>
        <dbReference type="EMBL" id="KZS00866.1"/>
    </source>
</evidence>
<evidence type="ECO:0000313" key="2">
    <source>
        <dbReference type="Proteomes" id="UP000076858"/>
    </source>
</evidence>
<reference evidence="1 2" key="1">
    <citation type="submission" date="2016-03" db="EMBL/GenBank/DDBJ databases">
        <title>EvidentialGene: Evidence-directed Construction of Genes on Genomes.</title>
        <authorList>
            <person name="Gilbert D.G."/>
            <person name="Choi J.-H."/>
            <person name="Mockaitis K."/>
            <person name="Colbourne J."/>
            <person name="Pfrender M."/>
        </authorList>
    </citation>
    <scope>NUCLEOTIDE SEQUENCE [LARGE SCALE GENOMIC DNA]</scope>
    <source>
        <strain evidence="1 2">Xinb3</strain>
        <tissue evidence="1">Complete organism</tissue>
    </source>
</reference>
<proteinExistence type="predicted"/>
<dbReference type="AlphaFoldDB" id="A0A164I4C2"/>
<gene>
    <name evidence="1" type="ORF">APZ42_002666</name>
</gene>
<organism evidence="1 2">
    <name type="scientific">Daphnia magna</name>
    <dbReference type="NCBI Taxonomy" id="35525"/>
    <lineage>
        <taxon>Eukaryota</taxon>
        <taxon>Metazoa</taxon>
        <taxon>Ecdysozoa</taxon>
        <taxon>Arthropoda</taxon>
        <taxon>Crustacea</taxon>
        <taxon>Branchiopoda</taxon>
        <taxon>Diplostraca</taxon>
        <taxon>Cladocera</taxon>
        <taxon>Anomopoda</taxon>
        <taxon>Daphniidae</taxon>
        <taxon>Daphnia</taxon>
    </lineage>
</organism>
<accession>A0A164I4C2</accession>
<dbReference type="EMBL" id="LRGB01008259">
    <property type="protein sequence ID" value="KZS00866.1"/>
    <property type="molecule type" value="Genomic_DNA"/>
</dbReference>
<sequence length="148" mass="16530">MKGREKNKECLPLDIAHERETGTGFYLKKIVLLQHPPSPQACTAFGSSFLGGGGGVGGFVYYGLMCGQQQTLCFCGVGERVHAGVFTEWSAVHYLERLRKVRALAHLFGRKWDPSQHRYLLHIRRLPLFGSVSNLTLALHRKSIASDF</sequence>
<comment type="caution">
    <text evidence="1">The sequence shown here is derived from an EMBL/GenBank/DDBJ whole genome shotgun (WGS) entry which is preliminary data.</text>
</comment>
<name>A0A164I4C2_9CRUS</name>
<keyword evidence="2" id="KW-1185">Reference proteome</keyword>
<protein>
    <submittedName>
        <fullName evidence="1">Uncharacterized protein</fullName>
    </submittedName>
</protein>